<dbReference type="Proteomes" id="UP000085678">
    <property type="component" value="Unplaced"/>
</dbReference>
<evidence type="ECO:0000313" key="2">
    <source>
        <dbReference type="Proteomes" id="UP000085678"/>
    </source>
</evidence>
<dbReference type="RefSeq" id="XP_013390566.1">
    <property type="nucleotide sequence ID" value="XM_013535112.1"/>
</dbReference>
<evidence type="ECO:0000313" key="3">
    <source>
        <dbReference type="RefSeq" id="XP_013390566.1"/>
    </source>
</evidence>
<dbReference type="KEGG" id="lak:106158976"/>
<accession>A0A1S3HYB9</accession>
<keyword evidence="1" id="KW-0732">Signal</keyword>
<proteinExistence type="predicted"/>
<evidence type="ECO:0000256" key="1">
    <source>
        <dbReference type="SAM" id="SignalP"/>
    </source>
</evidence>
<dbReference type="AlphaFoldDB" id="A0A1S3HYB9"/>
<feature type="signal peptide" evidence="1">
    <location>
        <begin position="1"/>
        <end position="19"/>
    </location>
</feature>
<dbReference type="GeneID" id="106158976"/>
<name>A0A1S3HYB9_LINAN</name>
<gene>
    <name evidence="3" type="primary">LOC106158976</name>
</gene>
<reference evidence="3" key="1">
    <citation type="submission" date="2025-08" db="UniProtKB">
        <authorList>
            <consortium name="RefSeq"/>
        </authorList>
    </citation>
    <scope>IDENTIFICATION</scope>
    <source>
        <tissue evidence="3">Gonads</tissue>
    </source>
</reference>
<sequence>MFCWLAGFVVLSIVSKGNARMCQLCGYNKTVASAPNGATNSAHHGVHQGMNNTDCLYGNHTERIDCGHGYCDVMDVSVTRTLTGNTKVETVLVFRTCRPNVTVTGCENMREDSLVEGFAANKIALLELVAAGNTDAMATGTVVKGTRCACNSGDNCNAAPSVFIPQASQSGLIHNKAGSLLQNSLVMFIGLTLFAFNN</sequence>
<feature type="chain" id="PRO_5010262702" evidence="1">
    <location>
        <begin position="20"/>
        <end position="198"/>
    </location>
</feature>
<protein>
    <submittedName>
        <fullName evidence="3">Uncharacterized protein LOC106158976</fullName>
    </submittedName>
</protein>
<keyword evidence="2" id="KW-1185">Reference proteome</keyword>
<dbReference type="InParanoid" id="A0A1S3HYB9"/>
<organism evidence="2 3">
    <name type="scientific">Lingula anatina</name>
    <name type="common">Brachiopod</name>
    <name type="synonym">Lingula unguis</name>
    <dbReference type="NCBI Taxonomy" id="7574"/>
    <lineage>
        <taxon>Eukaryota</taxon>
        <taxon>Metazoa</taxon>
        <taxon>Spiralia</taxon>
        <taxon>Lophotrochozoa</taxon>
        <taxon>Brachiopoda</taxon>
        <taxon>Linguliformea</taxon>
        <taxon>Lingulata</taxon>
        <taxon>Lingulida</taxon>
        <taxon>Linguloidea</taxon>
        <taxon>Lingulidae</taxon>
        <taxon>Lingula</taxon>
    </lineage>
</organism>